<evidence type="ECO:0000256" key="8">
    <source>
        <dbReference type="ARBA" id="ARBA00048793"/>
    </source>
</evidence>
<dbReference type="InterPro" id="IPR036291">
    <property type="entry name" value="NAD(P)-bd_dom_sf"/>
</dbReference>
<evidence type="ECO:0000256" key="6">
    <source>
        <dbReference type="ARBA" id="ARBA00023002"/>
    </source>
</evidence>
<comment type="function">
    <text evidence="9">Catalyzes the NADPH-dependent reduction of ketopantoate into pantoic acid.</text>
</comment>
<dbReference type="Pfam" id="PF08546">
    <property type="entry name" value="ApbA_C"/>
    <property type="match status" value="1"/>
</dbReference>
<dbReference type="EMBL" id="WKLT01000018">
    <property type="protein sequence ID" value="MRY59629.1"/>
    <property type="molecule type" value="Genomic_DNA"/>
</dbReference>
<proteinExistence type="inferred from homology"/>
<dbReference type="Proteomes" id="UP000463337">
    <property type="component" value="Unassembled WGS sequence"/>
</dbReference>
<evidence type="ECO:0000256" key="5">
    <source>
        <dbReference type="ARBA" id="ARBA00022857"/>
    </source>
</evidence>
<dbReference type="InterPro" id="IPR013752">
    <property type="entry name" value="KPA_reductase"/>
</dbReference>
<organism evidence="12 13">
    <name type="scientific">Parabacteroides distasonis</name>
    <dbReference type="NCBI Taxonomy" id="823"/>
    <lineage>
        <taxon>Bacteria</taxon>
        <taxon>Pseudomonadati</taxon>
        <taxon>Bacteroidota</taxon>
        <taxon>Bacteroidia</taxon>
        <taxon>Bacteroidales</taxon>
        <taxon>Tannerellaceae</taxon>
        <taxon>Parabacteroides</taxon>
    </lineage>
</organism>
<feature type="domain" description="Ketopantoate reductase N-terminal" evidence="10">
    <location>
        <begin position="6"/>
        <end position="158"/>
    </location>
</feature>
<evidence type="ECO:0000256" key="9">
    <source>
        <dbReference type="RuleBase" id="RU362068"/>
    </source>
</evidence>
<dbReference type="Gene3D" id="1.10.1040.10">
    <property type="entry name" value="N-(1-d-carboxylethyl)-l-norvaline Dehydrogenase, domain 2"/>
    <property type="match status" value="1"/>
</dbReference>
<evidence type="ECO:0000259" key="11">
    <source>
        <dbReference type="Pfam" id="PF08546"/>
    </source>
</evidence>
<dbReference type="GO" id="GO:0008677">
    <property type="term" value="F:2-dehydropantoate 2-reductase activity"/>
    <property type="evidence" value="ECO:0007669"/>
    <property type="project" value="UniProtKB-EC"/>
</dbReference>
<dbReference type="GO" id="GO:0015940">
    <property type="term" value="P:pantothenate biosynthetic process"/>
    <property type="evidence" value="ECO:0007669"/>
    <property type="project" value="UniProtKB-UniPathway"/>
</dbReference>
<feature type="domain" description="Ketopantoate reductase C-terminal" evidence="11">
    <location>
        <begin position="185"/>
        <end position="303"/>
    </location>
</feature>
<comment type="pathway">
    <text evidence="1 9">Cofactor biosynthesis; (R)-pantothenate biosynthesis; (R)-pantoate from 3-methyl-2-oxobutanoate: step 2/2.</text>
</comment>
<dbReference type="InterPro" id="IPR013328">
    <property type="entry name" value="6PGD_dom2"/>
</dbReference>
<dbReference type="InterPro" id="IPR051402">
    <property type="entry name" value="KPR-Related"/>
</dbReference>
<accession>A0A174IQJ9</accession>
<keyword evidence="5 9" id="KW-0521">NADP</keyword>
<sequence length="315" mass="35213">MAKLRIAFSGIGAVGGYYGGMVAARYQGTIKADIFFIARGENLKAIRENGLQMQLGIRTIHTAPALATDNPAEIGPVDYLFCCTKSYDLEENIQQLKPVIGPETVIIPLLNGLDIEERIHNILPEQEVWKGCVYIGSRLTEPGVVEKFSLKERIFFGNKDANKDKQTELLKLLMYARLNAFNPADIDLRIWKKFFMISTAATATSFFNQPIDEVLAQHIDLFIALGTELKSVAEAMGVRLPDDIVYTSIETQKMMPTGSTTSMHSDFLAGKKTELETLTGYVIRQAEKLGVDVPTYRFMYNGLSFYPYPKKTEIS</sequence>
<comment type="caution">
    <text evidence="12">The sequence shown here is derived from an EMBL/GenBank/DDBJ whole genome shotgun (WGS) entry which is preliminary data.</text>
</comment>
<dbReference type="GO" id="GO:0005737">
    <property type="term" value="C:cytoplasm"/>
    <property type="evidence" value="ECO:0007669"/>
    <property type="project" value="TreeGrafter"/>
</dbReference>
<dbReference type="SUPFAM" id="SSF48179">
    <property type="entry name" value="6-phosphogluconate dehydrogenase C-terminal domain-like"/>
    <property type="match status" value="1"/>
</dbReference>
<comment type="similarity">
    <text evidence="2 9">Belongs to the ketopantoate reductase family.</text>
</comment>
<evidence type="ECO:0000313" key="12">
    <source>
        <dbReference type="EMBL" id="MRY59629.1"/>
    </source>
</evidence>
<dbReference type="UniPathway" id="UPA00028">
    <property type="reaction ID" value="UER00004"/>
</dbReference>
<dbReference type="Pfam" id="PF02558">
    <property type="entry name" value="ApbA"/>
    <property type="match status" value="1"/>
</dbReference>
<dbReference type="NCBIfam" id="TIGR00745">
    <property type="entry name" value="apbA_panE"/>
    <property type="match status" value="1"/>
</dbReference>
<dbReference type="AlphaFoldDB" id="A0A174IQJ9"/>
<dbReference type="InterPro" id="IPR013332">
    <property type="entry name" value="KPR_N"/>
</dbReference>
<keyword evidence="9" id="KW-0566">Pantothenate biosynthesis</keyword>
<name>A0A174IQJ9_PARDI</name>
<dbReference type="PANTHER" id="PTHR21708">
    <property type="entry name" value="PROBABLE 2-DEHYDROPANTOATE 2-REDUCTASE"/>
    <property type="match status" value="1"/>
</dbReference>
<dbReference type="PANTHER" id="PTHR21708:SF26">
    <property type="entry name" value="2-DEHYDROPANTOATE 2-REDUCTASE"/>
    <property type="match status" value="1"/>
</dbReference>
<evidence type="ECO:0000256" key="7">
    <source>
        <dbReference type="ARBA" id="ARBA00032024"/>
    </source>
</evidence>
<evidence type="ECO:0000256" key="1">
    <source>
        <dbReference type="ARBA" id="ARBA00004994"/>
    </source>
</evidence>
<evidence type="ECO:0000259" key="10">
    <source>
        <dbReference type="Pfam" id="PF02558"/>
    </source>
</evidence>
<comment type="catalytic activity">
    <reaction evidence="8 9">
        <text>(R)-pantoate + NADP(+) = 2-dehydropantoate + NADPH + H(+)</text>
        <dbReference type="Rhea" id="RHEA:16233"/>
        <dbReference type="ChEBI" id="CHEBI:11561"/>
        <dbReference type="ChEBI" id="CHEBI:15378"/>
        <dbReference type="ChEBI" id="CHEBI:15980"/>
        <dbReference type="ChEBI" id="CHEBI:57783"/>
        <dbReference type="ChEBI" id="CHEBI:58349"/>
        <dbReference type="EC" id="1.1.1.169"/>
    </reaction>
</comment>
<evidence type="ECO:0000256" key="3">
    <source>
        <dbReference type="ARBA" id="ARBA00013014"/>
    </source>
</evidence>
<gene>
    <name evidence="12" type="ORF">GKD59_17270</name>
</gene>
<protein>
    <recommendedName>
        <fullName evidence="4 9">2-dehydropantoate 2-reductase</fullName>
        <ecNumber evidence="3 9">1.1.1.169</ecNumber>
    </recommendedName>
    <alternativeName>
        <fullName evidence="7 9">Ketopantoate reductase</fullName>
    </alternativeName>
</protein>
<dbReference type="Gene3D" id="3.40.50.720">
    <property type="entry name" value="NAD(P)-binding Rossmann-like Domain"/>
    <property type="match status" value="1"/>
</dbReference>
<reference evidence="12 13" key="1">
    <citation type="journal article" date="2019" name="Nat. Med.">
        <title>A library of human gut bacterial isolates paired with longitudinal multiomics data enables mechanistic microbiome research.</title>
        <authorList>
            <person name="Poyet M."/>
            <person name="Groussin M."/>
            <person name="Gibbons S.M."/>
            <person name="Avila-Pacheco J."/>
            <person name="Jiang X."/>
            <person name="Kearney S.M."/>
            <person name="Perrotta A.R."/>
            <person name="Berdy B."/>
            <person name="Zhao S."/>
            <person name="Lieberman T.D."/>
            <person name="Swanson P.K."/>
            <person name="Smith M."/>
            <person name="Roesemann S."/>
            <person name="Alexander J.E."/>
            <person name="Rich S.A."/>
            <person name="Livny J."/>
            <person name="Vlamakis H."/>
            <person name="Clish C."/>
            <person name="Bullock K."/>
            <person name="Deik A."/>
            <person name="Scott J."/>
            <person name="Pierce K.A."/>
            <person name="Xavier R.J."/>
            <person name="Alm E.J."/>
        </authorList>
    </citation>
    <scope>NUCLEOTIDE SEQUENCE [LARGE SCALE GENOMIC DNA]</scope>
    <source>
        <strain evidence="12 13">BIOML-A41</strain>
    </source>
</reference>
<keyword evidence="6 9" id="KW-0560">Oxidoreductase</keyword>
<evidence type="ECO:0000256" key="2">
    <source>
        <dbReference type="ARBA" id="ARBA00007870"/>
    </source>
</evidence>
<dbReference type="RefSeq" id="WP_048927766.1">
    <property type="nucleotide sequence ID" value="NZ_AP019729.1"/>
</dbReference>
<dbReference type="SUPFAM" id="SSF51735">
    <property type="entry name" value="NAD(P)-binding Rossmann-fold domains"/>
    <property type="match status" value="1"/>
</dbReference>
<dbReference type="InterPro" id="IPR003710">
    <property type="entry name" value="ApbA"/>
</dbReference>
<evidence type="ECO:0000256" key="4">
    <source>
        <dbReference type="ARBA" id="ARBA00019465"/>
    </source>
</evidence>
<evidence type="ECO:0000313" key="13">
    <source>
        <dbReference type="Proteomes" id="UP000463337"/>
    </source>
</evidence>
<dbReference type="InterPro" id="IPR008927">
    <property type="entry name" value="6-PGluconate_DH-like_C_sf"/>
</dbReference>
<dbReference type="EC" id="1.1.1.169" evidence="3 9"/>